<comment type="caution">
    <text evidence="1">The sequence shown here is derived from an EMBL/GenBank/DDBJ whole genome shotgun (WGS) entry which is preliminary data.</text>
</comment>
<dbReference type="RefSeq" id="WP_109457065.1">
    <property type="nucleotide sequence ID" value="NZ_QFBC01000002.1"/>
</dbReference>
<protein>
    <recommendedName>
        <fullName evidence="3">Strictosidine synthase conserved region domain-containing protein</fullName>
    </recommendedName>
</protein>
<sequence length="361" mass="39409">MGIFSRLLEFAGIQKAEYDFIPSLEGPWAPNNMLEAATELFIPSSSPDMVAVEGDGDLLVTAGKELYRVAAGIPSLVRAFPGTLTTVFPDSDGSLWLGCEGHGLLQVDRVGTEIQRKTEVASVQLSCITSLVRHHDGTLLIAMGSRQNGAEDWIHDLMGRARSGCIVALSTSGERVIATGLGWPSGLALDHQGNVCVALAWNHCLQRYGLNGRLLDRPIPNLPGYPAHVSRASDGHHWMALFGMRTQLIDFILREDEFRADMMRNVDPRYWIRPTLLAEDSYMEPLQGGSIKKLGITKAWAPPRSYGLVVELDENFLPLRSFHSRVGGRHHGITSAVRSGNQLLAVAKGPGILLSIELEGK</sequence>
<dbReference type="InterPro" id="IPR011042">
    <property type="entry name" value="6-blade_b-propeller_TolB-like"/>
</dbReference>
<dbReference type="Proteomes" id="UP000245252">
    <property type="component" value="Unassembled WGS sequence"/>
</dbReference>
<evidence type="ECO:0000313" key="2">
    <source>
        <dbReference type="Proteomes" id="UP000245252"/>
    </source>
</evidence>
<dbReference type="Gene3D" id="2.120.10.30">
    <property type="entry name" value="TolB, C-terminal domain"/>
    <property type="match status" value="1"/>
</dbReference>
<dbReference type="AlphaFoldDB" id="A0A2U2DUJ3"/>
<dbReference type="SUPFAM" id="SSF63829">
    <property type="entry name" value="Calcium-dependent phosphotriesterase"/>
    <property type="match status" value="1"/>
</dbReference>
<reference evidence="1 2" key="1">
    <citation type="submission" date="2018-05" db="EMBL/GenBank/DDBJ databases">
        <title>The draft genome of strain NS-104.</title>
        <authorList>
            <person name="Hang P."/>
            <person name="Jiang J."/>
        </authorList>
    </citation>
    <scope>NUCLEOTIDE SEQUENCE [LARGE SCALE GENOMIC DNA]</scope>
    <source>
        <strain evidence="1 2">NS-104</strain>
    </source>
</reference>
<organism evidence="1 2">
    <name type="scientific">Metarhizobium album</name>
    <dbReference type="NCBI Taxonomy" id="2182425"/>
    <lineage>
        <taxon>Bacteria</taxon>
        <taxon>Pseudomonadati</taxon>
        <taxon>Pseudomonadota</taxon>
        <taxon>Alphaproteobacteria</taxon>
        <taxon>Hyphomicrobiales</taxon>
        <taxon>Rhizobiaceae</taxon>
        <taxon>Metarhizobium</taxon>
    </lineage>
</organism>
<accession>A0A2U2DUJ3</accession>
<name>A0A2U2DUJ3_9HYPH</name>
<evidence type="ECO:0008006" key="3">
    <source>
        <dbReference type="Google" id="ProtNLM"/>
    </source>
</evidence>
<dbReference type="OrthoDB" id="8872498at2"/>
<dbReference type="EMBL" id="QFBC01000002">
    <property type="protein sequence ID" value="PWE56961.1"/>
    <property type="molecule type" value="Genomic_DNA"/>
</dbReference>
<proteinExistence type="predicted"/>
<evidence type="ECO:0000313" key="1">
    <source>
        <dbReference type="EMBL" id="PWE56961.1"/>
    </source>
</evidence>
<keyword evidence="2" id="KW-1185">Reference proteome</keyword>
<gene>
    <name evidence="1" type="ORF">DEM27_04765</name>
</gene>